<accession>A0A6S6T6L7</accession>
<name>A0A6S6T6L7_9BACT</name>
<evidence type="ECO:0000313" key="1">
    <source>
        <dbReference type="EMBL" id="CAA6814913.1"/>
    </source>
</evidence>
<dbReference type="EMBL" id="CACVAS010000066">
    <property type="protein sequence ID" value="CAA6814913.1"/>
    <property type="molecule type" value="Genomic_DNA"/>
</dbReference>
<sequence>MMFYYTSTFIIIVVLNDVMAVKSNNSDKIDENGFIDPVCGQWDKGEK</sequence>
<gene>
    <name evidence="1" type="ORF">HELGO_WM3734</name>
</gene>
<dbReference type="AlphaFoldDB" id="A0A6S6T6L7"/>
<protein>
    <submittedName>
        <fullName evidence="1">Uncharacterized protein</fullName>
    </submittedName>
</protein>
<organism evidence="1">
    <name type="scientific">uncultured Sulfurovum sp</name>
    <dbReference type="NCBI Taxonomy" id="269237"/>
    <lineage>
        <taxon>Bacteria</taxon>
        <taxon>Pseudomonadati</taxon>
        <taxon>Campylobacterota</taxon>
        <taxon>Epsilonproteobacteria</taxon>
        <taxon>Campylobacterales</taxon>
        <taxon>Sulfurovaceae</taxon>
        <taxon>Sulfurovum</taxon>
        <taxon>environmental samples</taxon>
    </lineage>
</organism>
<proteinExistence type="predicted"/>
<reference evidence="1" key="1">
    <citation type="submission" date="2020-01" db="EMBL/GenBank/DDBJ databases">
        <authorList>
            <person name="Meier V. D."/>
            <person name="Meier V D."/>
        </authorList>
    </citation>
    <scope>NUCLEOTIDE SEQUENCE</scope>
    <source>
        <strain evidence="1">HLG_WM_MAG_01</strain>
    </source>
</reference>